<evidence type="ECO:0000313" key="3">
    <source>
        <dbReference type="Proteomes" id="UP000396788"/>
    </source>
</evidence>
<dbReference type="InterPro" id="IPR010982">
    <property type="entry name" value="Lambda_DNA-bd_dom_sf"/>
</dbReference>
<gene>
    <name evidence="2" type="ORF">PCE31107_04597</name>
</gene>
<dbReference type="PANTHER" id="PTHR35010:SF2">
    <property type="entry name" value="BLL4672 PROTEIN"/>
    <property type="match status" value="1"/>
</dbReference>
<dbReference type="Pfam" id="PF17765">
    <property type="entry name" value="MLTR_LBD"/>
    <property type="match status" value="1"/>
</dbReference>
<dbReference type="SMART" id="SM00530">
    <property type="entry name" value="HTH_XRE"/>
    <property type="match status" value="1"/>
</dbReference>
<dbReference type="AlphaFoldDB" id="A0A5E4YLM0"/>
<dbReference type="GO" id="GO:0003677">
    <property type="term" value="F:DNA binding"/>
    <property type="evidence" value="ECO:0007669"/>
    <property type="project" value="InterPro"/>
</dbReference>
<sequence>MQGESARPGACAMWVSVTIMARQYRYKLPIYPGMKTTPIPKRDLAPDAPAPHGDDARQRRALGDFLRAHRERLTPAAAGLPPLGRRRTPGLRREEVAQLCGLSSTWYTWIEQARDVSISAGALAAVAGALRLSRAERAYLFDLAGKRDPERGAVPLPHHASAQVQAAVAAVAAPAYALDRCWDVLAWNAAAADIFHGWLDAPGAKNLLRYIFLDAGAPTLIQDWERRARRVVAEFRAECSAYLDDTPVRALTDELQRDSRRFASLWSQQDVVEREGGRRGFHHPVRGDIDFAQVTFRLSGHDDVKLVMLLP</sequence>
<organism evidence="2 3">
    <name type="scientific">Pandoraea cepalis</name>
    <dbReference type="NCBI Taxonomy" id="2508294"/>
    <lineage>
        <taxon>Bacteria</taxon>
        <taxon>Pseudomonadati</taxon>
        <taxon>Pseudomonadota</taxon>
        <taxon>Betaproteobacteria</taxon>
        <taxon>Burkholderiales</taxon>
        <taxon>Burkholderiaceae</taxon>
        <taxon>Pandoraea</taxon>
    </lineage>
</organism>
<reference evidence="2 3" key="1">
    <citation type="submission" date="2019-08" db="EMBL/GenBank/DDBJ databases">
        <authorList>
            <person name="Peeters C."/>
        </authorList>
    </citation>
    <scope>NUCLEOTIDE SEQUENCE [LARGE SCALE GENOMIC DNA]</scope>
    <source>
        <strain evidence="2 3">LMG 31107</strain>
    </source>
</reference>
<dbReference type="PANTHER" id="PTHR35010">
    <property type="entry name" value="BLL4672 PROTEIN-RELATED"/>
    <property type="match status" value="1"/>
</dbReference>
<dbReference type="Gene3D" id="1.10.260.40">
    <property type="entry name" value="lambda repressor-like DNA-binding domains"/>
    <property type="match status" value="1"/>
</dbReference>
<proteinExistence type="predicted"/>
<evidence type="ECO:0000313" key="2">
    <source>
        <dbReference type="EMBL" id="VVE49218.1"/>
    </source>
</evidence>
<evidence type="ECO:0000259" key="1">
    <source>
        <dbReference type="SMART" id="SM00530"/>
    </source>
</evidence>
<name>A0A5E4YLM0_9BURK</name>
<dbReference type="Gene3D" id="3.30.450.180">
    <property type="match status" value="1"/>
</dbReference>
<dbReference type="InterPro" id="IPR041413">
    <property type="entry name" value="MLTR_LBD"/>
</dbReference>
<dbReference type="EMBL" id="CABPRY010000021">
    <property type="protein sequence ID" value="VVE49218.1"/>
    <property type="molecule type" value="Genomic_DNA"/>
</dbReference>
<dbReference type="Proteomes" id="UP000396788">
    <property type="component" value="Unassembled WGS sequence"/>
</dbReference>
<protein>
    <submittedName>
        <fullName evidence="2">Transcriptional regulator</fullName>
    </submittedName>
</protein>
<dbReference type="Pfam" id="PF13560">
    <property type="entry name" value="HTH_31"/>
    <property type="match status" value="1"/>
</dbReference>
<feature type="domain" description="HTH cro/C1-type" evidence="1">
    <location>
        <begin position="65"/>
        <end position="137"/>
    </location>
</feature>
<dbReference type="InterPro" id="IPR001387">
    <property type="entry name" value="Cro/C1-type_HTH"/>
</dbReference>
<accession>A0A5E4YLM0</accession>